<dbReference type="RefSeq" id="WP_118888854.1">
    <property type="nucleotide sequence ID" value="NZ_PHUT01000003.1"/>
</dbReference>
<evidence type="ECO:0000259" key="2">
    <source>
        <dbReference type="Pfam" id="PF22768"/>
    </source>
</evidence>
<feature type="domain" description="Siphovirus-type tail component C-terminal" evidence="2">
    <location>
        <begin position="141"/>
        <end position="232"/>
    </location>
</feature>
<dbReference type="Gene3D" id="2.40.30.200">
    <property type="match status" value="1"/>
</dbReference>
<gene>
    <name evidence="3" type="ORF">D1B32_05585</name>
</gene>
<dbReference type="Proteomes" id="UP000285456">
    <property type="component" value="Unassembled WGS sequence"/>
</dbReference>
<reference evidence="3 4" key="1">
    <citation type="journal article" date="2007" name="Int. J. Syst. Evol. Microbiol.">
        <title>Oceanobacillus profundus sp. nov., isolated from a deep-sea sediment core.</title>
        <authorList>
            <person name="Kim Y.G."/>
            <person name="Choi D.H."/>
            <person name="Hyun S."/>
            <person name="Cho B.C."/>
        </authorList>
    </citation>
    <scope>NUCLEOTIDE SEQUENCE [LARGE SCALE GENOMIC DNA]</scope>
    <source>
        <strain evidence="3 4">DSM 18246</strain>
    </source>
</reference>
<sequence>MTNSMTFNGVRKPFIKLVERGRPYWAPRNNEIVSNRGRHRVRKVDTEPVPIPVTLRIEADSKEDLLNKAEEVAEWLNTDKEAPLIFDDRPSRTHWAILNGAVEEEEIVSFSTASLEFISLYKTGETQIINVNTTSEQHEIKGQLKTPWTIDVTFTKNTNRFELWAGDIYLQLNYEFVEGDKLIVEYTGRKVTLNGNDLRKSVSMSSNFDELNPGRVSFRSSHAAKIIYDERYY</sequence>
<organism evidence="3 4">
    <name type="scientific">Oceanobacillus profundus</name>
    <dbReference type="NCBI Taxonomy" id="372463"/>
    <lineage>
        <taxon>Bacteria</taxon>
        <taxon>Bacillati</taxon>
        <taxon>Bacillota</taxon>
        <taxon>Bacilli</taxon>
        <taxon>Bacillales</taxon>
        <taxon>Bacillaceae</taxon>
        <taxon>Oceanobacillus</taxon>
    </lineage>
</organism>
<dbReference type="Gene3D" id="2.60.120.860">
    <property type="match status" value="1"/>
</dbReference>
<dbReference type="InterPro" id="IPR054738">
    <property type="entry name" value="Siphovirus-type_tail_C"/>
</dbReference>
<proteinExistence type="predicted"/>
<dbReference type="InterPro" id="IPR008841">
    <property type="entry name" value="Siphovirus-type_tail_N"/>
</dbReference>
<dbReference type="Pfam" id="PF05709">
    <property type="entry name" value="Sipho_tail"/>
    <property type="match status" value="1"/>
</dbReference>
<accession>A0A417YK64</accession>
<evidence type="ECO:0000313" key="4">
    <source>
        <dbReference type="Proteomes" id="UP000285456"/>
    </source>
</evidence>
<dbReference type="AlphaFoldDB" id="A0A417YK64"/>
<comment type="caution">
    <text evidence="3">The sequence shown here is derived from an EMBL/GenBank/DDBJ whole genome shotgun (WGS) entry which is preliminary data.</text>
</comment>
<evidence type="ECO:0008006" key="5">
    <source>
        <dbReference type="Google" id="ProtNLM"/>
    </source>
</evidence>
<dbReference type="EMBL" id="QWEH01000003">
    <property type="protein sequence ID" value="RHW33516.1"/>
    <property type="molecule type" value="Genomic_DNA"/>
</dbReference>
<dbReference type="OrthoDB" id="3078561at2"/>
<dbReference type="InterPro" id="IPR006520">
    <property type="entry name" value="Dit_BPSPP_N"/>
</dbReference>
<evidence type="ECO:0000259" key="1">
    <source>
        <dbReference type="Pfam" id="PF05709"/>
    </source>
</evidence>
<evidence type="ECO:0000313" key="3">
    <source>
        <dbReference type="EMBL" id="RHW33516.1"/>
    </source>
</evidence>
<dbReference type="Pfam" id="PF22768">
    <property type="entry name" value="SPP1_Dit"/>
    <property type="match status" value="1"/>
</dbReference>
<protein>
    <recommendedName>
        <fullName evidence="5">Phage tail protein</fullName>
    </recommendedName>
</protein>
<feature type="domain" description="Siphovirus-type tail component RIFT-related" evidence="1">
    <location>
        <begin position="22"/>
        <end position="118"/>
    </location>
</feature>
<keyword evidence="4" id="KW-1185">Reference proteome</keyword>
<name>A0A417YK64_9BACI</name>
<dbReference type="NCBIfam" id="TIGR01633">
    <property type="entry name" value="phi3626_gp14_N"/>
    <property type="match status" value="1"/>
</dbReference>